<reference evidence="2" key="1">
    <citation type="journal article" date="2014" name="Int. J. Syst. Evol. Microbiol.">
        <title>Complete genome sequence of Corynebacterium casei LMG S-19264T (=DSM 44701T), isolated from a smear-ripened cheese.</title>
        <authorList>
            <consortium name="US DOE Joint Genome Institute (JGI-PGF)"/>
            <person name="Walter F."/>
            <person name="Albersmeier A."/>
            <person name="Kalinowski J."/>
            <person name="Ruckert C."/>
        </authorList>
    </citation>
    <scope>NUCLEOTIDE SEQUENCE</scope>
    <source>
        <strain evidence="2">CGMCC 1.10749</strain>
    </source>
</reference>
<dbReference type="Proteomes" id="UP000628079">
    <property type="component" value="Unassembled WGS sequence"/>
</dbReference>
<protein>
    <submittedName>
        <fullName evidence="2">Uncharacterized protein</fullName>
    </submittedName>
</protein>
<feature type="region of interest" description="Disordered" evidence="1">
    <location>
        <begin position="115"/>
        <end position="153"/>
    </location>
</feature>
<feature type="region of interest" description="Disordered" evidence="1">
    <location>
        <begin position="1"/>
        <end position="64"/>
    </location>
</feature>
<name>A0A8H9FS67_9MICO</name>
<proteinExistence type="predicted"/>
<accession>A0A8H9FS67</accession>
<organism evidence="2 3">
    <name type="scientific">Knoellia flava</name>
    <dbReference type="NCBI Taxonomy" id="913969"/>
    <lineage>
        <taxon>Bacteria</taxon>
        <taxon>Bacillati</taxon>
        <taxon>Actinomycetota</taxon>
        <taxon>Actinomycetes</taxon>
        <taxon>Micrococcales</taxon>
        <taxon>Intrasporangiaceae</taxon>
        <taxon>Knoellia</taxon>
    </lineage>
</organism>
<dbReference type="AlphaFoldDB" id="A0A8H9FS67"/>
<evidence type="ECO:0000256" key="1">
    <source>
        <dbReference type="SAM" id="MobiDB-lite"/>
    </source>
</evidence>
<evidence type="ECO:0000313" key="3">
    <source>
        <dbReference type="Proteomes" id="UP000628079"/>
    </source>
</evidence>
<comment type="caution">
    <text evidence="2">The sequence shown here is derived from an EMBL/GenBank/DDBJ whole genome shotgun (WGS) entry which is preliminary data.</text>
</comment>
<gene>
    <name evidence="2" type="ORF">GCM10011314_11870</name>
</gene>
<evidence type="ECO:0000313" key="2">
    <source>
        <dbReference type="EMBL" id="GGB74042.1"/>
    </source>
</evidence>
<reference evidence="2" key="2">
    <citation type="submission" date="2020-09" db="EMBL/GenBank/DDBJ databases">
        <authorList>
            <person name="Sun Q."/>
            <person name="Zhou Y."/>
        </authorList>
    </citation>
    <scope>NUCLEOTIDE SEQUENCE</scope>
    <source>
        <strain evidence="2">CGMCC 1.10749</strain>
    </source>
</reference>
<dbReference type="EMBL" id="BMEA01000001">
    <property type="protein sequence ID" value="GGB74042.1"/>
    <property type="molecule type" value="Genomic_DNA"/>
</dbReference>
<feature type="compositionally biased region" description="Basic and acidic residues" evidence="1">
    <location>
        <begin position="1"/>
        <end position="19"/>
    </location>
</feature>
<sequence>MDEGNAEARADERADDIVKARPPRVGLQTGHSAGRPGAHRGVGPLGEAEPPPVVPDGKTDGTGKCEGVHGVMEVGGASGRSLLRCHGSTLPPRRSPDQTTLVFLWTVASRQATCGRPARRNHTETHSAVATSLPRVVERRHPAQAPLEGQPVR</sequence>